<protein>
    <recommendedName>
        <fullName evidence="3">DUF4232 domain-containing protein</fullName>
    </recommendedName>
</protein>
<evidence type="ECO:0008006" key="3">
    <source>
        <dbReference type="Google" id="ProtNLM"/>
    </source>
</evidence>
<evidence type="ECO:0000313" key="2">
    <source>
        <dbReference type="Proteomes" id="UP000437736"/>
    </source>
</evidence>
<keyword evidence="2" id="KW-1185">Reference proteome</keyword>
<accession>A0ABW9QSS2</accession>
<comment type="caution">
    <text evidence="1">The sequence shown here is derived from an EMBL/GenBank/DDBJ whole genome shotgun (WGS) entry which is preliminary data.</text>
</comment>
<evidence type="ECO:0000313" key="1">
    <source>
        <dbReference type="EMBL" id="MST32499.1"/>
    </source>
</evidence>
<sequence>MTAGVCDMRLGRVSVGVLATGLGLAACGGGGVTTSSYRSVREAIVRSDGRTIVAEATWGGCQPRPHLVLRGGTSIIRVALTFPPPLSGNCTTEGRFAPVTATLPSPLQHRRLVQLTTGKAVPTVLEADLPKPRGLPPGYHLSTILPTVMAAGLPSGTLGATQTYQRSPASSPDLVLADVPGEHLPTAVHGWRSREITLGARPARLLVDQQPPPFVQRAVAWTAFGQTLELIARYRPGQPTLPQPALLATARSVRP</sequence>
<gene>
    <name evidence="1" type="ORF">GHK86_07160</name>
</gene>
<dbReference type="Proteomes" id="UP000437736">
    <property type="component" value="Unassembled WGS sequence"/>
</dbReference>
<name>A0ABW9QSS2_9ACTN</name>
<proteinExistence type="predicted"/>
<organism evidence="1 2">
    <name type="scientific">Acidiferrimicrobium australe</name>
    <dbReference type="NCBI Taxonomy" id="2664430"/>
    <lineage>
        <taxon>Bacteria</taxon>
        <taxon>Bacillati</taxon>
        <taxon>Actinomycetota</taxon>
        <taxon>Acidimicrobiia</taxon>
        <taxon>Acidimicrobiales</taxon>
        <taxon>Acidimicrobiaceae</taxon>
        <taxon>Acidiferrimicrobium</taxon>
    </lineage>
</organism>
<reference evidence="1 2" key="1">
    <citation type="submission" date="2019-11" db="EMBL/GenBank/DDBJ databases">
        <title>Acidiferrimicrobium australis gen. nov., sp. nov., an acidophilic and obligately heterotrophic, member of the Actinobacteria that catalyses dissimilatory oxido- reduction of iron isolated from metal-rich acidic water in Chile.</title>
        <authorList>
            <person name="Gonzalez D."/>
            <person name="Huber K."/>
            <person name="Hedrich S."/>
            <person name="Rojas-Villalobos C."/>
            <person name="Quatrini R."/>
            <person name="Dinamarca M.A."/>
            <person name="Schwarz A."/>
            <person name="Canales C."/>
            <person name="Nancucheo I."/>
        </authorList>
    </citation>
    <scope>NUCLEOTIDE SEQUENCE [LARGE SCALE GENOMIC DNA]</scope>
    <source>
        <strain evidence="1 2">USS-CCA1</strain>
    </source>
</reference>
<dbReference type="EMBL" id="WJHE01000314">
    <property type="protein sequence ID" value="MST32499.1"/>
    <property type="molecule type" value="Genomic_DNA"/>
</dbReference>